<keyword evidence="1" id="KW-0677">Repeat</keyword>
<feature type="domain" description="Ig-like" evidence="4">
    <location>
        <begin position="21"/>
        <end position="88"/>
    </location>
</feature>
<proteinExistence type="predicted"/>
<accession>A0AAU9VTE4</accession>
<evidence type="ECO:0000256" key="1">
    <source>
        <dbReference type="ARBA" id="ARBA00022737"/>
    </source>
</evidence>
<evidence type="ECO:0000313" key="5">
    <source>
        <dbReference type="EMBL" id="CAH3035565.1"/>
    </source>
</evidence>
<keyword evidence="6" id="KW-1185">Reference proteome</keyword>
<dbReference type="PANTHER" id="PTHR12231">
    <property type="entry name" value="CTX-RELATED TYPE I TRANSMEMBRANE PROTEIN"/>
    <property type="match status" value="1"/>
</dbReference>
<dbReference type="InterPro" id="IPR051170">
    <property type="entry name" value="Neural/epithelial_adhesion"/>
</dbReference>
<dbReference type="Proteomes" id="UP001159428">
    <property type="component" value="Unassembled WGS sequence"/>
</dbReference>
<evidence type="ECO:0000256" key="2">
    <source>
        <dbReference type="ARBA" id="ARBA00023157"/>
    </source>
</evidence>
<keyword evidence="3" id="KW-0393">Immunoglobulin domain</keyword>
<dbReference type="InterPro" id="IPR013783">
    <property type="entry name" value="Ig-like_fold"/>
</dbReference>
<name>A0AAU9VTE4_9CNID</name>
<dbReference type="InterPro" id="IPR036179">
    <property type="entry name" value="Ig-like_dom_sf"/>
</dbReference>
<dbReference type="PANTHER" id="PTHR12231:SF253">
    <property type="entry name" value="DPR-INTERACTING PROTEIN ETA, ISOFORM B-RELATED"/>
    <property type="match status" value="1"/>
</dbReference>
<reference evidence="5 6" key="1">
    <citation type="submission" date="2022-05" db="EMBL/GenBank/DDBJ databases">
        <authorList>
            <consortium name="Genoscope - CEA"/>
            <person name="William W."/>
        </authorList>
    </citation>
    <scope>NUCLEOTIDE SEQUENCE [LARGE SCALE GENOMIC DNA]</scope>
</reference>
<evidence type="ECO:0000259" key="4">
    <source>
        <dbReference type="PROSITE" id="PS50835"/>
    </source>
</evidence>
<sequence length="88" mass="9621">MASNQLGQASAVTHLSVVQLPKFSARPPSDLVVLKHRNVSVSCQANGDPKPKVTWAKENSELPFGRSKVDEDGTLHIWNTKHEDSGNM</sequence>
<dbReference type="EMBL" id="CALNXJ010000003">
    <property type="protein sequence ID" value="CAH3035565.1"/>
    <property type="molecule type" value="Genomic_DNA"/>
</dbReference>
<dbReference type="Pfam" id="PF13927">
    <property type="entry name" value="Ig_3"/>
    <property type="match status" value="1"/>
</dbReference>
<evidence type="ECO:0000256" key="3">
    <source>
        <dbReference type="ARBA" id="ARBA00023319"/>
    </source>
</evidence>
<organism evidence="5 6">
    <name type="scientific">Pocillopora meandrina</name>
    <dbReference type="NCBI Taxonomy" id="46732"/>
    <lineage>
        <taxon>Eukaryota</taxon>
        <taxon>Metazoa</taxon>
        <taxon>Cnidaria</taxon>
        <taxon>Anthozoa</taxon>
        <taxon>Hexacorallia</taxon>
        <taxon>Scleractinia</taxon>
        <taxon>Astrocoeniina</taxon>
        <taxon>Pocilloporidae</taxon>
        <taxon>Pocillopora</taxon>
    </lineage>
</organism>
<evidence type="ECO:0000313" key="6">
    <source>
        <dbReference type="Proteomes" id="UP001159428"/>
    </source>
</evidence>
<dbReference type="Gene3D" id="2.60.40.10">
    <property type="entry name" value="Immunoglobulins"/>
    <property type="match status" value="1"/>
</dbReference>
<dbReference type="InterPro" id="IPR007110">
    <property type="entry name" value="Ig-like_dom"/>
</dbReference>
<dbReference type="AlphaFoldDB" id="A0AAU9VTE4"/>
<protein>
    <recommendedName>
        <fullName evidence="4">Ig-like domain-containing protein</fullName>
    </recommendedName>
</protein>
<gene>
    <name evidence="5" type="ORF">PMEA_00016325</name>
</gene>
<comment type="caution">
    <text evidence="5">The sequence shown here is derived from an EMBL/GenBank/DDBJ whole genome shotgun (WGS) entry which is preliminary data.</text>
</comment>
<dbReference type="PROSITE" id="PS50835">
    <property type="entry name" value="IG_LIKE"/>
    <property type="match status" value="1"/>
</dbReference>
<dbReference type="SUPFAM" id="SSF48726">
    <property type="entry name" value="Immunoglobulin"/>
    <property type="match status" value="1"/>
</dbReference>
<keyword evidence="2" id="KW-1015">Disulfide bond</keyword>